<proteinExistence type="predicted"/>
<keyword evidence="2" id="KW-1185">Reference proteome</keyword>
<accession>A0AA35W2U0</accession>
<gene>
    <name evidence="1" type="ORF">GBAR_LOCUS4537</name>
</gene>
<name>A0AA35W2U0_GEOBA</name>
<comment type="caution">
    <text evidence="1">The sequence shown here is derived from an EMBL/GenBank/DDBJ whole genome shotgun (WGS) entry which is preliminary data.</text>
</comment>
<evidence type="ECO:0000313" key="1">
    <source>
        <dbReference type="EMBL" id="CAI8006038.1"/>
    </source>
</evidence>
<reference evidence="1" key="1">
    <citation type="submission" date="2023-03" db="EMBL/GenBank/DDBJ databases">
        <authorList>
            <person name="Steffen K."/>
            <person name="Cardenas P."/>
        </authorList>
    </citation>
    <scope>NUCLEOTIDE SEQUENCE</scope>
</reference>
<sequence length="36" mass="4250">MLLHLTRVSSALSMTNLLRNVIHSMWDLFHKKISKQ</sequence>
<dbReference type="Proteomes" id="UP001174909">
    <property type="component" value="Unassembled WGS sequence"/>
</dbReference>
<protein>
    <submittedName>
        <fullName evidence="1">Uncharacterized protein</fullName>
    </submittedName>
</protein>
<organism evidence="1 2">
    <name type="scientific">Geodia barretti</name>
    <name type="common">Barrett's horny sponge</name>
    <dbReference type="NCBI Taxonomy" id="519541"/>
    <lineage>
        <taxon>Eukaryota</taxon>
        <taxon>Metazoa</taxon>
        <taxon>Porifera</taxon>
        <taxon>Demospongiae</taxon>
        <taxon>Heteroscleromorpha</taxon>
        <taxon>Tetractinellida</taxon>
        <taxon>Astrophorina</taxon>
        <taxon>Geodiidae</taxon>
        <taxon>Geodia</taxon>
    </lineage>
</organism>
<evidence type="ECO:0000313" key="2">
    <source>
        <dbReference type="Proteomes" id="UP001174909"/>
    </source>
</evidence>
<dbReference type="EMBL" id="CASHTH010000658">
    <property type="protein sequence ID" value="CAI8006038.1"/>
    <property type="molecule type" value="Genomic_DNA"/>
</dbReference>
<dbReference type="AlphaFoldDB" id="A0AA35W2U0"/>